<keyword evidence="9" id="KW-1185">Reference proteome</keyword>
<keyword evidence="6" id="KW-0472">Membrane</keyword>
<keyword evidence="4 8" id="KW-0067">ATP-binding</keyword>
<evidence type="ECO:0000313" key="9">
    <source>
        <dbReference type="Proteomes" id="UP000286100"/>
    </source>
</evidence>
<name>A0A418WQL4_9SPHN</name>
<evidence type="ECO:0000256" key="4">
    <source>
        <dbReference type="ARBA" id="ARBA00022840"/>
    </source>
</evidence>
<dbReference type="NCBIfam" id="TIGR01189">
    <property type="entry name" value="ccmA"/>
    <property type="match status" value="1"/>
</dbReference>
<evidence type="ECO:0000256" key="3">
    <source>
        <dbReference type="ARBA" id="ARBA00022748"/>
    </source>
</evidence>
<keyword evidence="5" id="KW-1278">Translocase</keyword>
<evidence type="ECO:0000256" key="2">
    <source>
        <dbReference type="ARBA" id="ARBA00022741"/>
    </source>
</evidence>
<feature type="domain" description="ABC transporter" evidence="7">
    <location>
        <begin position="45"/>
        <end position="232"/>
    </location>
</feature>
<dbReference type="EMBL" id="QYUM01000002">
    <property type="protein sequence ID" value="RJF93542.1"/>
    <property type="molecule type" value="Genomic_DNA"/>
</dbReference>
<dbReference type="Gene3D" id="3.40.50.300">
    <property type="entry name" value="P-loop containing nucleotide triphosphate hydrolases"/>
    <property type="match status" value="1"/>
</dbReference>
<reference evidence="8 9" key="1">
    <citation type="submission" date="2018-09" db="EMBL/GenBank/DDBJ databases">
        <authorList>
            <person name="Zhu H."/>
        </authorList>
    </citation>
    <scope>NUCLEOTIDE SEQUENCE [LARGE SCALE GENOMIC DNA]</scope>
    <source>
        <strain evidence="8 9">K2R01-6</strain>
    </source>
</reference>
<dbReference type="PANTHER" id="PTHR43499">
    <property type="entry name" value="ABC TRANSPORTER I FAMILY MEMBER 1"/>
    <property type="match status" value="1"/>
</dbReference>
<dbReference type="InterPro" id="IPR005895">
    <property type="entry name" value="ABC_transptr_haem_export_CcmA"/>
</dbReference>
<protein>
    <submittedName>
        <fullName evidence="8">Heme ABC exporter ATP-binding protein CcmA</fullName>
        <ecNumber evidence="8">3.6.3.41</ecNumber>
    </submittedName>
</protein>
<evidence type="ECO:0000259" key="7">
    <source>
        <dbReference type="PROSITE" id="PS50893"/>
    </source>
</evidence>
<gene>
    <name evidence="8" type="primary">ccmA</name>
    <name evidence="8" type="ORF">D3876_04270</name>
</gene>
<dbReference type="InterPro" id="IPR003439">
    <property type="entry name" value="ABC_transporter-like_ATP-bd"/>
</dbReference>
<dbReference type="Proteomes" id="UP000286100">
    <property type="component" value="Unassembled WGS sequence"/>
</dbReference>
<organism evidence="8 9">
    <name type="scientific">Sphingomonas cavernae</name>
    <dbReference type="NCBI Taxonomy" id="2320861"/>
    <lineage>
        <taxon>Bacteria</taxon>
        <taxon>Pseudomonadati</taxon>
        <taxon>Pseudomonadota</taxon>
        <taxon>Alphaproteobacteria</taxon>
        <taxon>Sphingomonadales</taxon>
        <taxon>Sphingomonadaceae</taxon>
        <taxon>Sphingomonas</taxon>
    </lineage>
</organism>
<proteinExistence type="predicted"/>
<keyword evidence="1" id="KW-0813">Transport</keyword>
<dbReference type="GO" id="GO:0022857">
    <property type="term" value="F:transmembrane transporter activity"/>
    <property type="evidence" value="ECO:0007669"/>
    <property type="project" value="InterPro"/>
</dbReference>
<comment type="caution">
    <text evidence="8">The sequence shown here is derived from an EMBL/GenBank/DDBJ whole genome shotgun (WGS) entry which is preliminary data.</text>
</comment>
<dbReference type="GO" id="GO:0017004">
    <property type="term" value="P:cytochrome complex assembly"/>
    <property type="evidence" value="ECO:0007669"/>
    <property type="project" value="UniProtKB-KW"/>
</dbReference>
<evidence type="ECO:0000256" key="6">
    <source>
        <dbReference type="ARBA" id="ARBA00023136"/>
    </source>
</evidence>
<dbReference type="Pfam" id="PF00005">
    <property type="entry name" value="ABC_tran"/>
    <property type="match status" value="1"/>
</dbReference>
<dbReference type="EC" id="3.6.3.41" evidence="8"/>
<dbReference type="GO" id="GO:0016887">
    <property type="term" value="F:ATP hydrolysis activity"/>
    <property type="evidence" value="ECO:0007669"/>
    <property type="project" value="InterPro"/>
</dbReference>
<dbReference type="SMART" id="SM00382">
    <property type="entry name" value="AAA"/>
    <property type="match status" value="1"/>
</dbReference>
<accession>A0A418WQL4</accession>
<sequence length="233" mass="24213">MDRDGRVARGAGDACDRPRGRASFRAVRRRHARAGRRGRVTGAALAFDSVACLRGGRLLFEGLNFGLGPGDAALVIGPNGVGKSSLLRLAAGLLAPAAGTIRREGRLSLADENSALDRHVTLARAIGFWVGLDGGEVCDVARGLAAMDLLHLSEVPVRMLSTGQRKRATLARVIAGNAPLWLLDEPANGLDTASLERLEAAMVAHRQSGGIVLAASHQPLGLIGAQTLALTAA</sequence>
<dbReference type="SUPFAM" id="SSF52540">
    <property type="entry name" value="P-loop containing nucleoside triphosphate hydrolases"/>
    <property type="match status" value="1"/>
</dbReference>
<keyword evidence="8" id="KW-0378">Hydrolase</keyword>
<keyword evidence="2" id="KW-0547">Nucleotide-binding</keyword>
<dbReference type="PROSITE" id="PS50893">
    <property type="entry name" value="ABC_TRANSPORTER_2"/>
    <property type="match status" value="1"/>
</dbReference>
<keyword evidence="3" id="KW-0201">Cytochrome c-type biogenesis</keyword>
<dbReference type="PANTHER" id="PTHR43499:SF1">
    <property type="entry name" value="ABC TRANSPORTER I FAMILY MEMBER 1"/>
    <property type="match status" value="1"/>
</dbReference>
<dbReference type="InterPro" id="IPR003593">
    <property type="entry name" value="AAA+_ATPase"/>
</dbReference>
<evidence type="ECO:0000256" key="5">
    <source>
        <dbReference type="ARBA" id="ARBA00022967"/>
    </source>
</evidence>
<evidence type="ECO:0000256" key="1">
    <source>
        <dbReference type="ARBA" id="ARBA00022448"/>
    </source>
</evidence>
<dbReference type="InterPro" id="IPR027417">
    <property type="entry name" value="P-loop_NTPase"/>
</dbReference>
<evidence type="ECO:0000313" key="8">
    <source>
        <dbReference type="EMBL" id="RJF93542.1"/>
    </source>
</evidence>
<dbReference type="GO" id="GO:0005524">
    <property type="term" value="F:ATP binding"/>
    <property type="evidence" value="ECO:0007669"/>
    <property type="project" value="UniProtKB-KW"/>
</dbReference>
<dbReference type="AlphaFoldDB" id="A0A418WQL4"/>
<dbReference type="OrthoDB" id="9800654at2"/>